<dbReference type="Gene3D" id="3.40.50.2000">
    <property type="entry name" value="Glycogen Phosphorylase B"/>
    <property type="match status" value="2"/>
</dbReference>
<protein>
    <submittedName>
        <fullName evidence="3">Glycosyltransferase</fullName>
    </submittedName>
</protein>
<organism evidence="3">
    <name type="scientific">Aeromonas hydrophila</name>
    <dbReference type="NCBI Taxonomy" id="644"/>
    <lineage>
        <taxon>Bacteria</taxon>
        <taxon>Pseudomonadati</taxon>
        <taxon>Pseudomonadota</taxon>
        <taxon>Gammaproteobacteria</taxon>
        <taxon>Aeromonadales</taxon>
        <taxon>Aeromonadaceae</taxon>
        <taxon>Aeromonas</taxon>
    </lineage>
</organism>
<dbReference type="CDD" id="cd03809">
    <property type="entry name" value="GT4_MtfB-like"/>
    <property type="match status" value="1"/>
</dbReference>
<dbReference type="EMBL" id="MH449675">
    <property type="protein sequence ID" value="AXL04856.1"/>
    <property type="molecule type" value="Genomic_DNA"/>
</dbReference>
<dbReference type="GO" id="GO:0016757">
    <property type="term" value="F:glycosyltransferase activity"/>
    <property type="evidence" value="ECO:0007669"/>
    <property type="project" value="InterPro"/>
</dbReference>
<feature type="domain" description="Glycosyl transferase family 1" evidence="2">
    <location>
        <begin position="203"/>
        <end position="354"/>
    </location>
</feature>
<dbReference type="AlphaFoldDB" id="A0A346AC94"/>
<evidence type="ECO:0000256" key="1">
    <source>
        <dbReference type="ARBA" id="ARBA00022679"/>
    </source>
</evidence>
<dbReference type="FunFam" id="3.40.50.2000:FF:000119">
    <property type="entry name" value="Glycosyl transferase group 1"/>
    <property type="match status" value="1"/>
</dbReference>
<accession>A0A346AC94</accession>
<proteinExistence type="predicted"/>
<dbReference type="Pfam" id="PF00534">
    <property type="entry name" value="Glycos_transf_1"/>
    <property type="match status" value="1"/>
</dbReference>
<evidence type="ECO:0000259" key="2">
    <source>
        <dbReference type="Pfam" id="PF00534"/>
    </source>
</evidence>
<dbReference type="GO" id="GO:0009103">
    <property type="term" value="P:lipopolysaccharide biosynthetic process"/>
    <property type="evidence" value="ECO:0007669"/>
    <property type="project" value="TreeGrafter"/>
</dbReference>
<sequence>MKVILSVEPIRFPLTGIGRYTWELANALQHTPAIKELTFFVGRRFLQELPTAQEKAAKSHSLKRWVQSSHLASEAYRLLMPFLRKQVLKGHEDFLYHGPNFFLPPFAGKKIATFHDLSPFTWTQCNTPQRIRFIQKECLNTLATADALITDSRYTRQELADYFNWPIERIFAVPLAYSADFQPRSSVQCQEVLQRYNLRYQGYSLYVGTIEPRKNLTVLLDAYSRLPLATRRCYPLILTGYQGWQNEKVMEKISQAQQQGWARYLGFLPAADLPILFSGAKAFCFPSLYEGFGLPVLEAMASGVPVVCSNSSSLPEVVGEAALMCDPQDTLTFSELLLTSLEDDIWRSQAITNGLLQSQQFSWQRCAVQTLAVYQKVLKN</sequence>
<dbReference type="InterPro" id="IPR001296">
    <property type="entry name" value="Glyco_trans_1"/>
</dbReference>
<dbReference type="SUPFAM" id="SSF53756">
    <property type="entry name" value="UDP-Glycosyltransferase/glycogen phosphorylase"/>
    <property type="match status" value="1"/>
</dbReference>
<name>A0A346AC94_AERHY</name>
<evidence type="ECO:0000313" key="3">
    <source>
        <dbReference type="EMBL" id="AXL04856.1"/>
    </source>
</evidence>
<keyword evidence="1 3" id="KW-0808">Transferase</keyword>
<dbReference type="PANTHER" id="PTHR46401:SF2">
    <property type="entry name" value="GLYCOSYLTRANSFERASE WBBK-RELATED"/>
    <property type="match status" value="1"/>
</dbReference>
<reference evidence="3" key="1">
    <citation type="submission" date="2018-06" db="EMBL/GenBank/DDBJ databases">
        <title>Genetic diversity of the Aeromonas Hydrophila O antigens and development of a suspension array for serotype detection.</title>
        <authorList>
            <person name="Cao H."/>
            <person name="Liu B."/>
        </authorList>
    </citation>
    <scope>NUCLEOTIDE SEQUENCE</scope>
    <source>
        <strain evidence="3">G5372</strain>
    </source>
</reference>
<dbReference type="PANTHER" id="PTHR46401">
    <property type="entry name" value="GLYCOSYLTRANSFERASE WBBK-RELATED"/>
    <property type="match status" value="1"/>
</dbReference>
<gene>
    <name evidence="3" type="primary">gt6</name>
</gene>